<accession>A0ACD5TVL5</accession>
<proteinExistence type="predicted"/>
<sequence>MAEIDTRPLESVQSALNLFEQRSGDHSRFSSPDRNEQEVDAIARELAACRVQLEAKESEARQASQRMEALTKAMQEMSDKYDGACLEAYGRIAELETDVVLITGRQSQAAAECEALREELAKARGEVDAVRRANSYVLGEVESMETRRILERECARDGLVRVLELNEAVLESAVAAMRAEEERSVFFQEATLELLNSGRDREAVTRQMESMEGELLAKTVEVDCLRSELKMLKELYVSSEMAGKEQELEPDVAQKQTCLATEISREIDQVDGKMTEDVAGEKAGEEVGGKACQGDSEVGDTYFDSELPGDLNVQYDDEDEDEIHGSTNDSVPEHDVEGHEEPELGDRFVDESFKSMHSEYCKDICAAIGMPENLAGKGNKGSKSEGVTGIVVVSSKDGMPASSKQIKKEVRFLDESFKSINSDDCKGMNGVHGNLAGKRRPEPEAAGAGFVVVNSKDADGDGKFYSNATGDADKLGNGYVLVAKTEADGEALKDLDVVHAEISDLRFSLEVAVRRAELAEEAKAALERELKEEIKMKQRPARSPAPSQTRPQPPVPSQDRKVVVKRPAPGCVTLGKMLNMKYK</sequence>
<protein>
    <submittedName>
        <fullName evidence="1">Uncharacterized protein</fullName>
    </submittedName>
</protein>
<keyword evidence="2" id="KW-1185">Reference proteome</keyword>
<name>A0ACD5TVL5_AVESA</name>
<reference evidence="1" key="2">
    <citation type="submission" date="2025-09" db="UniProtKB">
        <authorList>
            <consortium name="EnsemblPlants"/>
        </authorList>
    </citation>
    <scope>IDENTIFICATION</scope>
</reference>
<reference evidence="1" key="1">
    <citation type="submission" date="2021-05" db="EMBL/GenBank/DDBJ databases">
        <authorList>
            <person name="Scholz U."/>
            <person name="Mascher M."/>
            <person name="Fiebig A."/>
        </authorList>
    </citation>
    <scope>NUCLEOTIDE SEQUENCE [LARGE SCALE GENOMIC DNA]</scope>
</reference>
<dbReference type="Proteomes" id="UP001732700">
    <property type="component" value="Chromosome 1D"/>
</dbReference>
<organism evidence="1 2">
    <name type="scientific">Avena sativa</name>
    <name type="common">Oat</name>
    <dbReference type="NCBI Taxonomy" id="4498"/>
    <lineage>
        <taxon>Eukaryota</taxon>
        <taxon>Viridiplantae</taxon>
        <taxon>Streptophyta</taxon>
        <taxon>Embryophyta</taxon>
        <taxon>Tracheophyta</taxon>
        <taxon>Spermatophyta</taxon>
        <taxon>Magnoliopsida</taxon>
        <taxon>Liliopsida</taxon>
        <taxon>Poales</taxon>
        <taxon>Poaceae</taxon>
        <taxon>BOP clade</taxon>
        <taxon>Pooideae</taxon>
        <taxon>Poodae</taxon>
        <taxon>Poeae</taxon>
        <taxon>Poeae Chloroplast Group 1 (Aveneae type)</taxon>
        <taxon>Aveninae</taxon>
        <taxon>Avena</taxon>
    </lineage>
</organism>
<dbReference type="EnsemblPlants" id="AVESA.00010b.r2.1DG0133680.1">
    <property type="protein sequence ID" value="AVESA.00010b.r2.1DG0133680.1.CDS"/>
    <property type="gene ID" value="AVESA.00010b.r2.1DG0133680"/>
</dbReference>
<evidence type="ECO:0000313" key="2">
    <source>
        <dbReference type="Proteomes" id="UP001732700"/>
    </source>
</evidence>
<evidence type="ECO:0000313" key="1">
    <source>
        <dbReference type="EnsemblPlants" id="AVESA.00010b.r2.1DG0133680.1.CDS"/>
    </source>
</evidence>